<evidence type="ECO:0000256" key="5">
    <source>
        <dbReference type="ARBA" id="ARBA00022840"/>
    </source>
</evidence>
<name>A0AAD7RXU1_9TELE</name>
<dbReference type="GO" id="GO:0004674">
    <property type="term" value="F:protein serine/threonine kinase activity"/>
    <property type="evidence" value="ECO:0007669"/>
    <property type="project" value="UniProtKB-KW"/>
</dbReference>
<comment type="caution">
    <text evidence="10">The sequence shown here is derived from an EMBL/GenBank/DDBJ whole genome shotgun (WGS) entry which is preliminary data.</text>
</comment>
<dbReference type="AlphaFoldDB" id="A0AAD7RXU1"/>
<feature type="compositionally biased region" description="Gly residues" evidence="8">
    <location>
        <begin position="616"/>
        <end position="631"/>
    </location>
</feature>
<gene>
    <name evidence="10" type="ORF">AAFF_G00075040</name>
</gene>
<dbReference type="GO" id="GO:0005524">
    <property type="term" value="F:ATP binding"/>
    <property type="evidence" value="ECO:0007669"/>
    <property type="project" value="UniProtKB-UniRule"/>
</dbReference>
<dbReference type="FunFam" id="3.30.200.20:FF:000358">
    <property type="entry name" value="Tau tubulin kinase 2b"/>
    <property type="match status" value="1"/>
</dbReference>
<keyword evidence="2" id="KW-0808">Transferase</keyword>
<evidence type="ECO:0000313" key="11">
    <source>
        <dbReference type="Proteomes" id="UP001221898"/>
    </source>
</evidence>
<feature type="region of interest" description="Disordered" evidence="8">
    <location>
        <begin position="418"/>
        <end position="447"/>
    </location>
</feature>
<dbReference type="PROSITE" id="PS00107">
    <property type="entry name" value="PROTEIN_KINASE_ATP"/>
    <property type="match status" value="1"/>
</dbReference>
<keyword evidence="11" id="KW-1185">Reference proteome</keyword>
<evidence type="ECO:0000256" key="1">
    <source>
        <dbReference type="ARBA" id="ARBA00022527"/>
    </source>
</evidence>
<dbReference type="InterPro" id="IPR000719">
    <property type="entry name" value="Prot_kinase_dom"/>
</dbReference>
<reference evidence="10" key="1">
    <citation type="journal article" date="2023" name="Science">
        <title>Genome structures resolve the early diversification of teleost fishes.</title>
        <authorList>
            <person name="Parey E."/>
            <person name="Louis A."/>
            <person name="Montfort J."/>
            <person name="Bouchez O."/>
            <person name="Roques C."/>
            <person name="Iampietro C."/>
            <person name="Lluch J."/>
            <person name="Castinel A."/>
            <person name="Donnadieu C."/>
            <person name="Desvignes T."/>
            <person name="Floi Bucao C."/>
            <person name="Jouanno E."/>
            <person name="Wen M."/>
            <person name="Mejri S."/>
            <person name="Dirks R."/>
            <person name="Jansen H."/>
            <person name="Henkel C."/>
            <person name="Chen W.J."/>
            <person name="Zahm M."/>
            <person name="Cabau C."/>
            <person name="Klopp C."/>
            <person name="Thompson A.W."/>
            <person name="Robinson-Rechavi M."/>
            <person name="Braasch I."/>
            <person name="Lecointre G."/>
            <person name="Bobe J."/>
            <person name="Postlethwait J.H."/>
            <person name="Berthelot C."/>
            <person name="Roest Crollius H."/>
            <person name="Guiguen Y."/>
        </authorList>
    </citation>
    <scope>NUCLEOTIDE SEQUENCE</scope>
    <source>
        <strain evidence="10">NC1722</strain>
    </source>
</reference>
<feature type="compositionally biased region" description="Low complexity" evidence="8">
    <location>
        <begin position="744"/>
        <end position="755"/>
    </location>
</feature>
<comment type="similarity">
    <text evidence="6">Belongs to the protein kinase superfamily. CK1 Ser/Thr protein kinase family.</text>
</comment>
<evidence type="ECO:0000256" key="3">
    <source>
        <dbReference type="ARBA" id="ARBA00022741"/>
    </source>
</evidence>
<sequence>MSLRSVCWVPPQINGSFKLGAARVLSGWQMQCLAPALLDQANMNGAGEQVDILPPNCMVKDRWKVLKKIGGGGFGEIYEALDLLTRENVALKVESAQQPKQVLKMEVAVLKKLQGKNHVCKFIGCGRNEKFNYVVMQLQGRNLADLRRSQPRGTFTMSTTLRLGKQILESIEAIHSVGFLHRDIKPSNFAMGRLPSTYRKCYMLDFGLARQYTNTNGEVRLLILAPAPIRHASLPPFSLQCSTFRKAWDCRRGGITRGVSGVGSQEMGRHDDLWSLFYMLVEFAVGQLPWRKIKDKEQVGLIKERYDHRMLLKHMPSEFHVFLDHVLSLDYYTKPDYQLLMSVFENSMKERIITENEPFDWEKGAVDVLLSTTTTTSTPQQHNTRQTAAMVGVVNVTQVPGDPQRENTDDVLQDEHLSDQENAPPAPGRHADAGHAPAEGEAWEDTDFNRNKLRISIGKTQGALEDDPGRGACPVSPIRGIPPESPNMQVRSLLYRRVNSPESDRLSAAEGRGDIYGQRQVYSSQPAQMLSVETGAGERQASGRQEMSAADHEAHSNAFIKSVPLAEEEDFDSKEWVIIDKETELKDFHPGAEPTTSGTTDEEPEELRPIEDQEEGGGGGGGGGTYDGRGWGMLTVAEEDTSRRSVGGGRGLSMSESRQEGSGPSPAQSPCHSLPSTRPKRRESEPCGPHRPLEEDRPPPSTLPHYPRPNQLRRLASYVFSSSTLETEHYPHPHPHPGGSFIQRSRSAESSPARAPSRRHLPLVPGSPRPRHSVLGVSRLQIQQMLAKLMNKT</sequence>
<dbReference type="SUPFAM" id="SSF56112">
    <property type="entry name" value="Protein kinase-like (PK-like)"/>
    <property type="match status" value="1"/>
</dbReference>
<organism evidence="10 11">
    <name type="scientific">Aldrovandia affinis</name>
    <dbReference type="NCBI Taxonomy" id="143900"/>
    <lineage>
        <taxon>Eukaryota</taxon>
        <taxon>Metazoa</taxon>
        <taxon>Chordata</taxon>
        <taxon>Craniata</taxon>
        <taxon>Vertebrata</taxon>
        <taxon>Euteleostomi</taxon>
        <taxon>Actinopterygii</taxon>
        <taxon>Neopterygii</taxon>
        <taxon>Teleostei</taxon>
        <taxon>Notacanthiformes</taxon>
        <taxon>Halosauridae</taxon>
        <taxon>Aldrovandia</taxon>
    </lineage>
</organism>
<evidence type="ECO:0000256" key="4">
    <source>
        <dbReference type="ARBA" id="ARBA00022777"/>
    </source>
</evidence>
<evidence type="ECO:0000256" key="2">
    <source>
        <dbReference type="ARBA" id="ARBA00022679"/>
    </source>
</evidence>
<evidence type="ECO:0000256" key="8">
    <source>
        <dbReference type="SAM" id="MobiDB-lite"/>
    </source>
</evidence>
<dbReference type="Pfam" id="PF00069">
    <property type="entry name" value="Pkinase"/>
    <property type="match status" value="1"/>
</dbReference>
<keyword evidence="5 7" id="KW-0067">ATP-binding</keyword>
<dbReference type="PANTHER" id="PTHR11909">
    <property type="entry name" value="CASEIN KINASE-RELATED"/>
    <property type="match status" value="1"/>
</dbReference>
<dbReference type="PROSITE" id="PS50011">
    <property type="entry name" value="PROTEIN_KINASE_DOM"/>
    <property type="match status" value="1"/>
</dbReference>
<accession>A0AAD7RXU1</accession>
<dbReference type="InterPro" id="IPR017441">
    <property type="entry name" value="Protein_kinase_ATP_BS"/>
</dbReference>
<evidence type="ECO:0000256" key="7">
    <source>
        <dbReference type="PROSITE-ProRule" id="PRU10141"/>
    </source>
</evidence>
<keyword evidence="3 7" id="KW-0547">Nucleotide-binding</keyword>
<dbReference type="FunFam" id="1.10.510.10:FF:000481">
    <property type="entry name" value="Asator, isoform D"/>
    <property type="match status" value="1"/>
</dbReference>
<dbReference type="FunFam" id="1.10.510.10:FF:000452">
    <property type="entry name" value="Tau tubulin kinase 2b"/>
    <property type="match status" value="1"/>
</dbReference>
<feature type="region of interest" description="Disordered" evidence="8">
    <location>
        <begin position="582"/>
        <end position="772"/>
    </location>
</feature>
<dbReference type="InterPro" id="IPR050235">
    <property type="entry name" value="CK1_Ser-Thr_kinase"/>
</dbReference>
<feature type="domain" description="Protein kinase" evidence="9">
    <location>
        <begin position="63"/>
        <end position="348"/>
    </location>
</feature>
<dbReference type="EMBL" id="JAINUG010000146">
    <property type="protein sequence ID" value="KAJ8392379.1"/>
    <property type="molecule type" value="Genomic_DNA"/>
</dbReference>
<dbReference type="Proteomes" id="UP001221898">
    <property type="component" value="Unassembled WGS sequence"/>
</dbReference>
<dbReference type="InterPro" id="IPR011009">
    <property type="entry name" value="Kinase-like_dom_sf"/>
</dbReference>
<feature type="binding site" evidence="7">
    <location>
        <position position="92"/>
    </location>
    <ligand>
        <name>ATP</name>
        <dbReference type="ChEBI" id="CHEBI:30616"/>
    </ligand>
</feature>
<dbReference type="Gene3D" id="1.10.510.10">
    <property type="entry name" value="Transferase(Phosphotransferase) domain 1"/>
    <property type="match status" value="1"/>
</dbReference>
<dbReference type="SMART" id="SM00220">
    <property type="entry name" value="S_TKc"/>
    <property type="match status" value="1"/>
</dbReference>
<proteinExistence type="inferred from homology"/>
<protein>
    <recommendedName>
        <fullName evidence="9">Protein kinase domain-containing protein</fullName>
    </recommendedName>
</protein>
<feature type="region of interest" description="Disordered" evidence="8">
    <location>
        <begin position="531"/>
        <end position="553"/>
    </location>
</feature>
<keyword evidence="1" id="KW-0723">Serine/threonine-protein kinase</keyword>
<evidence type="ECO:0000256" key="6">
    <source>
        <dbReference type="ARBA" id="ARBA00061588"/>
    </source>
</evidence>
<dbReference type="GO" id="GO:0015630">
    <property type="term" value="C:microtubule cytoskeleton"/>
    <property type="evidence" value="ECO:0007669"/>
    <property type="project" value="UniProtKB-ARBA"/>
</dbReference>
<keyword evidence="4" id="KW-0418">Kinase</keyword>
<feature type="compositionally biased region" description="Polar residues" evidence="8">
    <location>
        <begin position="660"/>
        <end position="676"/>
    </location>
</feature>
<evidence type="ECO:0000259" key="9">
    <source>
        <dbReference type="PROSITE" id="PS50011"/>
    </source>
</evidence>
<evidence type="ECO:0000313" key="10">
    <source>
        <dbReference type="EMBL" id="KAJ8392379.1"/>
    </source>
</evidence>